<accession>A0A1G9PPC5</accession>
<dbReference type="Pfam" id="PF24336">
    <property type="entry name" value="DUF7504"/>
    <property type="match status" value="1"/>
</dbReference>
<reference evidence="2" key="1">
    <citation type="submission" date="2016-10" db="EMBL/GenBank/DDBJ databases">
        <authorList>
            <person name="Varghese N."/>
            <person name="Submissions S."/>
        </authorList>
    </citation>
    <scope>NUCLEOTIDE SEQUENCE [LARGE SCALE GENOMIC DNA]</scope>
    <source>
        <strain evidence="2">CGMCC 1.10119</strain>
    </source>
</reference>
<protein>
    <recommendedName>
        <fullName evidence="3">RecA-superfamily ATPase, KaiC/GvpD/RAD55 family</fullName>
    </recommendedName>
</protein>
<dbReference type="OrthoDB" id="252760at2157"/>
<dbReference type="InterPro" id="IPR055927">
    <property type="entry name" value="DUF7504"/>
</dbReference>
<organism evidence="1 2">
    <name type="scientific">Halogranum gelatinilyticum</name>
    <dbReference type="NCBI Taxonomy" id="660521"/>
    <lineage>
        <taxon>Archaea</taxon>
        <taxon>Methanobacteriati</taxon>
        <taxon>Methanobacteriota</taxon>
        <taxon>Stenosarchaea group</taxon>
        <taxon>Halobacteria</taxon>
        <taxon>Halobacteriales</taxon>
        <taxon>Haloferacaceae</taxon>
    </lineage>
</organism>
<dbReference type="EMBL" id="FNHL01000001">
    <property type="protein sequence ID" value="SDM00331.1"/>
    <property type="molecule type" value="Genomic_DNA"/>
</dbReference>
<sequence length="224" mass="24403">MRTRDVCRGDEARTLDDVLSRLKRRGCALLVTGCVGDDVSARLTRRLLGSPAEQRRRLLVLSGADADRVATRLPPGVAASDPDVRVVDVTATDRSTAVDTPRGAPSDASGPSAIEVLQVFTDAVDALDDGDLDPSELRVAFDPLCPLLGRDDEASARFLRVATALVRDATGMGHFHLPVADDSPRIDALGHWFDARIELRHRDGLAPEQRWHLPEYGTTPWVRL</sequence>
<dbReference type="STRING" id="660521.SAMN04487949_0460"/>
<evidence type="ECO:0008006" key="3">
    <source>
        <dbReference type="Google" id="ProtNLM"/>
    </source>
</evidence>
<dbReference type="AlphaFoldDB" id="A0A1G9PPC5"/>
<keyword evidence="2" id="KW-1185">Reference proteome</keyword>
<dbReference type="Proteomes" id="UP000199451">
    <property type="component" value="Unassembled WGS sequence"/>
</dbReference>
<evidence type="ECO:0000313" key="1">
    <source>
        <dbReference type="EMBL" id="SDM00331.1"/>
    </source>
</evidence>
<name>A0A1G9PPC5_9EURY</name>
<gene>
    <name evidence="1" type="ORF">SAMN04487949_0460</name>
</gene>
<proteinExistence type="predicted"/>
<evidence type="ECO:0000313" key="2">
    <source>
        <dbReference type="Proteomes" id="UP000199451"/>
    </source>
</evidence>
<dbReference type="RefSeq" id="WP_089693676.1">
    <property type="nucleotide sequence ID" value="NZ_FNHL01000001.1"/>
</dbReference>